<feature type="compositionally biased region" description="Acidic residues" evidence="12">
    <location>
        <begin position="546"/>
        <end position="559"/>
    </location>
</feature>
<keyword evidence="15" id="KW-1185">Reference proteome</keyword>
<feature type="region of interest" description="Disordered" evidence="12">
    <location>
        <begin position="224"/>
        <end position="283"/>
    </location>
</feature>
<feature type="active site" description="Nucleophile" evidence="11">
    <location>
        <position position="407"/>
    </location>
</feature>
<keyword evidence="7" id="KW-0809">Transit peptide</keyword>
<evidence type="ECO:0000313" key="15">
    <source>
        <dbReference type="Proteomes" id="UP001165090"/>
    </source>
</evidence>
<feature type="compositionally biased region" description="Basic residues" evidence="12">
    <location>
        <begin position="1"/>
        <end position="16"/>
    </location>
</feature>
<evidence type="ECO:0000256" key="4">
    <source>
        <dbReference type="ARBA" id="ARBA00022679"/>
    </source>
</evidence>
<feature type="region of interest" description="Disordered" evidence="12">
    <location>
        <begin position="461"/>
        <end position="486"/>
    </location>
</feature>
<comment type="caution">
    <text evidence="14">The sequence shown here is derived from an EMBL/GenBank/DDBJ whole genome shotgun (WGS) entry which is preliminary data.</text>
</comment>
<keyword evidence="4 11" id="KW-0808">Transferase</keyword>
<accession>A0ABQ5RMX3</accession>
<evidence type="ECO:0000259" key="13">
    <source>
        <dbReference type="PROSITE" id="PS51686"/>
    </source>
</evidence>
<evidence type="ECO:0000256" key="9">
    <source>
        <dbReference type="ARBA" id="ARBA00042050"/>
    </source>
</evidence>
<dbReference type="Proteomes" id="UP001165090">
    <property type="component" value="Unassembled WGS sequence"/>
</dbReference>
<comment type="caution">
    <text evidence="11">Lacks conserved residue(s) required for the propagation of feature annotation.</text>
</comment>
<feature type="domain" description="SAM-dependent MTase RsmB/NOP-type" evidence="13">
    <location>
        <begin position="273"/>
        <end position="525"/>
    </location>
</feature>
<dbReference type="Pfam" id="PF01189">
    <property type="entry name" value="Methyltr_RsmB-F"/>
    <property type="match status" value="1"/>
</dbReference>
<dbReference type="InterPro" id="IPR023267">
    <property type="entry name" value="RCMT"/>
</dbReference>
<keyword evidence="3 11" id="KW-0489">Methyltransferase</keyword>
<keyword evidence="2" id="KW-0698">rRNA processing</keyword>
<comment type="subcellular location">
    <subcellularLocation>
        <location evidence="1">Mitochondrion</location>
    </subcellularLocation>
</comment>
<comment type="catalytic activity">
    <reaction evidence="10">
        <text>a cytidine in rRNA + S-adenosyl-L-methionine = a 5-methylcytidine in rRNA + S-adenosyl-L-homocysteine + H(+)</text>
        <dbReference type="Rhea" id="RHEA:61484"/>
        <dbReference type="Rhea" id="RHEA-COMP:15836"/>
        <dbReference type="Rhea" id="RHEA-COMP:15837"/>
        <dbReference type="ChEBI" id="CHEBI:15378"/>
        <dbReference type="ChEBI" id="CHEBI:57856"/>
        <dbReference type="ChEBI" id="CHEBI:59789"/>
        <dbReference type="ChEBI" id="CHEBI:74483"/>
        <dbReference type="ChEBI" id="CHEBI:82748"/>
    </reaction>
</comment>
<evidence type="ECO:0000256" key="10">
    <source>
        <dbReference type="ARBA" id="ARBA00049302"/>
    </source>
</evidence>
<evidence type="ECO:0000256" key="6">
    <source>
        <dbReference type="ARBA" id="ARBA00022884"/>
    </source>
</evidence>
<feature type="binding site" evidence="11">
    <location>
        <position position="297"/>
    </location>
    <ligand>
        <name>S-adenosyl-L-methionine</name>
        <dbReference type="ChEBI" id="CHEBI:59789"/>
    </ligand>
</feature>
<dbReference type="PROSITE" id="PS51686">
    <property type="entry name" value="SAM_MT_RSMB_NOP"/>
    <property type="match status" value="1"/>
</dbReference>
<feature type="binding site" evidence="11">
    <location>
        <position position="347"/>
    </location>
    <ligand>
        <name>S-adenosyl-L-methionine</name>
        <dbReference type="ChEBI" id="CHEBI:59789"/>
    </ligand>
</feature>
<evidence type="ECO:0000256" key="11">
    <source>
        <dbReference type="PROSITE-ProRule" id="PRU01023"/>
    </source>
</evidence>
<evidence type="ECO:0000256" key="5">
    <source>
        <dbReference type="ARBA" id="ARBA00022691"/>
    </source>
</evidence>
<evidence type="ECO:0000256" key="3">
    <source>
        <dbReference type="ARBA" id="ARBA00022603"/>
    </source>
</evidence>
<dbReference type="Gene3D" id="3.40.50.150">
    <property type="entry name" value="Vaccinia Virus protein VP39"/>
    <property type="match status" value="2"/>
</dbReference>
<evidence type="ECO:0000256" key="1">
    <source>
        <dbReference type="ARBA" id="ARBA00004173"/>
    </source>
</evidence>
<reference evidence="14 15" key="1">
    <citation type="journal article" date="2023" name="IScience">
        <title>Expanded male sex-determining region conserved during the evolution of homothallism in the green alga Volvox.</title>
        <authorList>
            <person name="Yamamoto K."/>
            <person name="Matsuzaki R."/>
            <person name="Mahakham W."/>
            <person name="Heman W."/>
            <person name="Sekimoto H."/>
            <person name="Kawachi M."/>
            <person name="Minakuchi Y."/>
            <person name="Toyoda A."/>
            <person name="Nozaki H."/>
        </authorList>
    </citation>
    <scope>NUCLEOTIDE SEQUENCE [LARGE SCALE GENOMIC DNA]</scope>
    <source>
        <strain evidence="14 15">NIES-4468</strain>
    </source>
</reference>
<dbReference type="EMBL" id="BSDZ01000003">
    <property type="protein sequence ID" value="GLI58781.1"/>
    <property type="molecule type" value="Genomic_DNA"/>
</dbReference>
<evidence type="ECO:0000256" key="8">
    <source>
        <dbReference type="ARBA" id="ARBA00023128"/>
    </source>
</evidence>
<name>A0ABQ5RMX3_9CHLO</name>
<feature type="region of interest" description="Disordered" evidence="12">
    <location>
        <begin position="536"/>
        <end position="566"/>
    </location>
</feature>
<feature type="compositionally biased region" description="Basic and acidic residues" evidence="12">
    <location>
        <begin position="473"/>
        <end position="484"/>
    </location>
</feature>
<keyword evidence="8" id="KW-0496">Mitochondrion</keyword>
<sequence length="566" mass="59915">MKSSKQFHARGHRAKSKQQDNSKEFDKYYNSVYGSRWPSLREALLKPTVHAAMANTFIRPAATAACVTNGLVPFLSLGPMCAYLRPKPAGSYPPPPLDPASALRMWYWLDLASVLPVLLLQPRRGHSALDMCAAPGGKSVLTAQHLFVPAAPLLAPPSAPPLAAAATPPASAGPSEAAAGSGTADKAAQLYSQSMRQEPVAVVEAGMAAATVARAEVTDVDTTAATAARPAVANEEDGDTSEELHPGEVDASRERADASEGTAPHHNSYPTPPPPKSLAVPPRLPLNLPPGKLICNEPDRQRLQRLQRVLEEYVPVSMRANLEALNYQGHAYWGRNQACCYDRVLVDAPCSSDRHVLQQAASAQRGVIAAADWSLAGCKRIADEQLQLCLAGLRALRVGGRLVYSTCSIAPLQNDDVVERLIRRCGPGVVRVLPAMEALRVAVAAEVDVQAGLAEKAAPVKLGNGGEGSGGRSFEDGERMKEAEGSGWGTEVGKVLGVEATRHGLICLPDRGAWGPIYVAVMEKVGEMQGMGVAAVLRPQPTGVSDGEDEGSEEEEGDEGKEGQQE</sequence>
<evidence type="ECO:0000313" key="14">
    <source>
        <dbReference type="EMBL" id="GLI58781.1"/>
    </source>
</evidence>
<feature type="compositionally biased region" description="Low complexity" evidence="12">
    <location>
        <begin position="161"/>
        <end position="181"/>
    </location>
</feature>
<feature type="region of interest" description="Disordered" evidence="12">
    <location>
        <begin position="160"/>
        <end position="181"/>
    </location>
</feature>
<feature type="compositionally biased region" description="Low complexity" evidence="12">
    <location>
        <begin position="224"/>
        <end position="233"/>
    </location>
</feature>
<gene>
    <name evidence="14" type="ORF">VaNZ11_000537</name>
</gene>
<evidence type="ECO:0000256" key="2">
    <source>
        <dbReference type="ARBA" id="ARBA00022552"/>
    </source>
</evidence>
<feature type="region of interest" description="Disordered" evidence="12">
    <location>
        <begin position="1"/>
        <end position="21"/>
    </location>
</feature>
<comment type="similarity">
    <text evidence="11">Belongs to the class I-like SAM-binding methyltransferase superfamily. RsmB/NOP family.</text>
</comment>
<dbReference type="InterPro" id="IPR049560">
    <property type="entry name" value="MeTrfase_RsmB-F_NOP2_cat"/>
</dbReference>
<keyword evidence="5 11" id="KW-0949">S-adenosyl-L-methionine</keyword>
<dbReference type="InterPro" id="IPR029063">
    <property type="entry name" value="SAM-dependent_MTases_sf"/>
</dbReference>
<dbReference type="InterPro" id="IPR001678">
    <property type="entry name" value="MeTrfase_RsmB-F_NOP2_dom"/>
</dbReference>
<dbReference type="SUPFAM" id="SSF53335">
    <property type="entry name" value="S-adenosyl-L-methionine-dependent methyltransferases"/>
    <property type="match status" value="1"/>
</dbReference>
<evidence type="ECO:0000256" key="7">
    <source>
        <dbReference type="ARBA" id="ARBA00022946"/>
    </source>
</evidence>
<feature type="compositionally biased region" description="Basic and acidic residues" evidence="12">
    <location>
        <begin position="242"/>
        <end position="258"/>
    </location>
</feature>
<proteinExistence type="inferred from homology"/>
<dbReference type="PANTHER" id="PTHR22808">
    <property type="entry name" value="NCL1 YEAST -RELATED NOL1/NOP2/FMU SUN DOMAIN-CONTAINING"/>
    <property type="match status" value="1"/>
</dbReference>
<dbReference type="PANTHER" id="PTHR22808:SF3">
    <property type="entry name" value="5-METHYLCYTOSINE RRNA METHYLTRANSFERASE NSUN4"/>
    <property type="match status" value="1"/>
</dbReference>
<organism evidence="14 15">
    <name type="scientific">Volvox africanus</name>
    <dbReference type="NCBI Taxonomy" id="51714"/>
    <lineage>
        <taxon>Eukaryota</taxon>
        <taxon>Viridiplantae</taxon>
        <taxon>Chlorophyta</taxon>
        <taxon>core chlorophytes</taxon>
        <taxon>Chlorophyceae</taxon>
        <taxon>CS clade</taxon>
        <taxon>Chlamydomonadales</taxon>
        <taxon>Volvocaceae</taxon>
        <taxon>Volvox</taxon>
    </lineage>
</organism>
<feature type="compositionally biased region" description="Pro residues" evidence="12">
    <location>
        <begin position="270"/>
        <end position="283"/>
    </location>
</feature>
<keyword evidence="6 11" id="KW-0694">RNA-binding</keyword>
<dbReference type="Gene3D" id="6.20.240.40">
    <property type="match status" value="1"/>
</dbReference>
<protein>
    <recommendedName>
        <fullName evidence="9">NOL1/NOP2/Sun domain family member 4</fullName>
    </recommendedName>
</protein>
<evidence type="ECO:0000256" key="12">
    <source>
        <dbReference type="SAM" id="MobiDB-lite"/>
    </source>
</evidence>